<protein>
    <submittedName>
        <fullName evidence="1">Uncharacterized protein</fullName>
    </submittedName>
</protein>
<dbReference type="KEGG" id="fse:DI487_02445"/>
<accession>A0A2U8QRQ2</accession>
<evidence type="ECO:0000313" key="1">
    <source>
        <dbReference type="EMBL" id="AWM12840.1"/>
    </source>
</evidence>
<keyword evidence="2" id="KW-1185">Reference proteome</keyword>
<gene>
    <name evidence="1" type="ORF">DI487_02445</name>
</gene>
<reference evidence="1 2" key="1">
    <citation type="submission" date="2018-05" db="EMBL/GenBank/DDBJ databases">
        <title>Flavobacterium sp. MEBiC07310.</title>
        <authorList>
            <person name="Baek K."/>
        </authorList>
    </citation>
    <scope>NUCLEOTIDE SEQUENCE [LARGE SCALE GENOMIC DNA]</scope>
    <source>
        <strain evidence="1 2">MEBiC07310</strain>
    </source>
</reference>
<dbReference type="AlphaFoldDB" id="A0A2U8QRQ2"/>
<dbReference type="Proteomes" id="UP000245429">
    <property type="component" value="Chromosome"/>
</dbReference>
<sequence length="219" mass="24440">MPQEQEQRFREQVLVNGEQVISNEGTIEELGEKARKQATSSKLKGLTAKGGTAETVIEVAKFVWDIIKDSKASAATEETTSRVLSVKDTNWENYELAKNFASDEITYKLDNFVGVNCYTVKFKVAGTYKAVNPDFGGKWIPNIHVTFSRCDANIPWVINGSAVIDSTYVSNIGTKENPIPQLVLNIKIKTDAKFALNWESHERTFEFILNGETGVKLIN</sequence>
<name>A0A2U8QRQ2_9FLAO</name>
<proteinExistence type="predicted"/>
<organism evidence="1 2">
    <name type="scientific">Flavobacterium sediminis</name>
    <dbReference type="NCBI Taxonomy" id="2201181"/>
    <lineage>
        <taxon>Bacteria</taxon>
        <taxon>Pseudomonadati</taxon>
        <taxon>Bacteroidota</taxon>
        <taxon>Flavobacteriia</taxon>
        <taxon>Flavobacteriales</taxon>
        <taxon>Flavobacteriaceae</taxon>
        <taxon>Flavobacterium</taxon>
    </lineage>
</organism>
<evidence type="ECO:0000313" key="2">
    <source>
        <dbReference type="Proteomes" id="UP000245429"/>
    </source>
</evidence>
<dbReference type="EMBL" id="CP029463">
    <property type="protein sequence ID" value="AWM12840.1"/>
    <property type="molecule type" value="Genomic_DNA"/>
</dbReference>
<dbReference type="OrthoDB" id="7821613at2"/>
<dbReference type="RefSeq" id="WP_109568249.1">
    <property type="nucleotide sequence ID" value="NZ_CP029463.1"/>
</dbReference>